<dbReference type="EC" id="6.3.2.2" evidence="5"/>
<dbReference type="NCBIfam" id="NF010041">
    <property type="entry name" value="PRK13517.1-1"/>
    <property type="match status" value="1"/>
</dbReference>
<comment type="catalytic activity">
    <reaction evidence="4">
        <text>L-cysteine + L-glutamate + ATP = gamma-L-glutamyl-L-cysteine + ADP + phosphate + H(+)</text>
        <dbReference type="Rhea" id="RHEA:13285"/>
        <dbReference type="ChEBI" id="CHEBI:15378"/>
        <dbReference type="ChEBI" id="CHEBI:29985"/>
        <dbReference type="ChEBI" id="CHEBI:30616"/>
        <dbReference type="ChEBI" id="CHEBI:35235"/>
        <dbReference type="ChEBI" id="CHEBI:43474"/>
        <dbReference type="ChEBI" id="CHEBI:58173"/>
        <dbReference type="ChEBI" id="CHEBI:456216"/>
        <dbReference type="EC" id="6.3.2.2"/>
    </reaction>
</comment>
<gene>
    <name evidence="5" type="ORF">ACFQSB_31720</name>
</gene>
<protein>
    <submittedName>
        <fullName evidence="5">Glutamate--cysteine ligase</fullName>
        <ecNumber evidence="5">6.3.2.2</ecNumber>
    </submittedName>
</protein>
<dbReference type="SUPFAM" id="SSF55931">
    <property type="entry name" value="Glutamine synthetase/guanido kinase"/>
    <property type="match status" value="1"/>
</dbReference>
<evidence type="ECO:0000256" key="2">
    <source>
        <dbReference type="ARBA" id="ARBA00022741"/>
    </source>
</evidence>
<evidence type="ECO:0000256" key="3">
    <source>
        <dbReference type="ARBA" id="ARBA00022840"/>
    </source>
</evidence>
<dbReference type="InterPro" id="IPR014746">
    <property type="entry name" value="Gln_synth/guanido_kin_cat_dom"/>
</dbReference>
<dbReference type="InterPro" id="IPR050141">
    <property type="entry name" value="GCL_type2/YbdK_subfam"/>
</dbReference>
<dbReference type="InterPro" id="IPR006336">
    <property type="entry name" value="GCS2"/>
</dbReference>
<dbReference type="PANTHER" id="PTHR36510">
    <property type="entry name" value="GLUTAMATE--CYSTEINE LIGASE 2-RELATED"/>
    <property type="match status" value="1"/>
</dbReference>
<evidence type="ECO:0000256" key="1">
    <source>
        <dbReference type="ARBA" id="ARBA00022598"/>
    </source>
</evidence>
<name>A0ABW2PB47_9ACTN</name>
<keyword evidence="3" id="KW-0067">ATP-binding</keyword>
<dbReference type="Proteomes" id="UP001596496">
    <property type="component" value="Unassembled WGS sequence"/>
</dbReference>
<dbReference type="RefSeq" id="WP_380830536.1">
    <property type="nucleotide sequence ID" value="NZ_JBHTCG010000031.1"/>
</dbReference>
<proteinExistence type="inferred from homology"/>
<dbReference type="InterPro" id="IPR011793">
    <property type="entry name" value="YbdK"/>
</dbReference>
<evidence type="ECO:0000313" key="5">
    <source>
        <dbReference type="EMBL" id="MFC7386816.1"/>
    </source>
</evidence>
<dbReference type="EMBL" id="JBHTCG010000031">
    <property type="protein sequence ID" value="MFC7386816.1"/>
    <property type="molecule type" value="Genomic_DNA"/>
</dbReference>
<accession>A0ABW2PB47</accession>
<keyword evidence="1 5" id="KW-0436">Ligase</keyword>
<keyword evidence="6" id="KW-1185">Reference proteome</keyword>
<keyword evidence="2" id="KW-0547">Nucleotide-binding</keyword>
<dbReference type="GO" id="GO:0004357">
    <property type="term" value="F:glutamate-cysteine ligase activity"/>
    <property type="evidence" value="ECO:0007669"/>
    <property type="project" value="UniProtKB-EC"/>
</dbReference>
<dbReference type="Pfam" id="PF04107">
    <property type="entry name" value="GCS2"/>
    <property type="match status" value="1"/>
</dbReference>
<dbReference type="PANTHER" id="PTHR36510:SF1">
    <property type="entry name" value="GLUTAMATE--CYSTEINE LIGASE 2-RELATED"/>
    <property type="match status" value="1"/>
</dbReference>
<evidence type="ECO:0000256" key="4">
    <source>
        <dbReference type="ARBA" id="ARBA00048819"/>
    </source>
</evidence>
<organism evidence="5 6">
    <name type="scientific">Sphaerisporangium rhizosphaerae</name>
    <dbReference type="NCBI Taxonomy" id="2269375"/>
    <lineage>
        <taxon>Bacteria</taxon>
        <taxon>Bacillati</taxon>
        <taxon>Actinomycetota</taxon>
        <taxon>Actinomycetes</taxon>
        <taxon>Streptosporangiales</taxon>
        <taxon>Streptosporangiaceae</taxon>
        <taxon>Sphaerisporangium</taxon>
    </lineage>
</organism>
<reference evidence="6" key="1">
    <citation type="journal article" date="2019" name="Int. J. Syst. Evol. Microbiol.">
        <title>The Global Catalogue of Microorganisms (GCM) 10K type strain sequencing project: providing services to taxonomists for standard genome sequencing and annotation.</title>
        <authorList>
            <consortium name="The Broad Institute Genomics Platform"/>
            <consortium name="The Broad Institute Genome Sequencing Center for Infectious Disease"/>
            <person name="Wu L."/>
            <person name="Ma J."/>
        </authorList>
    </citation>
    <scope>NUCLEOTIDE SEQUENCE [LARGE SCALE GENOMIC DNA]</scope>
    <source>
        <strain evidence="6">CECT 7649</strain>
    </source>
</reference>
<dbReference type="HAMAP" id="MF_01609">
    <property type="entry name" value="Glu_cys_ligase_2"/>
    <property type="match status" value="1"/>
</dbReference>
<evidence type="ECO:0000313" key="6">
    <source>
        <dbReference type="Proteomes" id="UP001596496"/>
    </source>
</evidence>
<dbReference type="Gene3D" id="3.30.590.20">
    <property type="match status" value="1"/>
</dbReference>
<comment type="caution">
    <text evidence="5">The sequence shown here is derived from an EMBL/GenBank/DDBJ whole genome shotgun (WGS) entry which is preliminary data.</text>
</comment>
<feature type="non-terminal residue" evidence="5">
    <location>
        <position position="361"/>
    </location>
</feature>
<sequence length="361" mass="38790">MKPTPSTTSRRNIPPPLLTMGMEEEFLLIDPRSGRLRPAAGQVLRRLGGLAACRVVPELTRCQVETNSAVHTDLRALAADLLRLRALVSAAASDAGAALSACGTCLVGCGGMPPLSAAPRYWRMYEQFRALLYGQGVCGCHVHIGVADREEAVGVSNHVRPWLPLLQALTANSPITDGEDTGYASWRAMLWARWPSAGPPPYFLSVGHYDGLLRGLRASGAILDRGMVYWLIRLSHHLPTLEFRSADTCATVEEAVLLAALVRALAATALVEVRRGVPGPPVDHTLLCAAYWRSARDGMEGAVYDPITGRVVPAWTLAERLVETVRPALAAAGDLAPVTAALRALRRGGSGAERQRAPHRR</sequence>
<dbReference type="NCBIfam" id="TIGR02050">
    <property type="entry name" value="gshA_cyan_rel"/>
    <property type="match status" value="1"/>
</dbReference>